<protein>
    <submittedName>
        <fullName evidence="1">Uncharacterized protein</fullName>
    </submittedName>
</protein>
<gene>
    <name evidence="1" type="ORF">LEP1GSC036_1779</name>
</gene>
<comment type="caution">
    <text evidence="1">The sequence shown here is derived from an EMBL/GenBank/DDBJ whole genome shotgun (WGS) entry which is preliminary data.</text>
</comment>
<dbReference type="Proteomes" id="UP000001338">
    <property type="component" value="Unassembled WGS sequence"/>
</dbReference>
<organism evidence="1 2">
    <name type="scientific">Leptospira weilii str. 2006001853</name>
    <dbReference type="NCBI Taxonomy" id="1001589"/>
    <lineage>
        <taxon>Bacteria</taxon>
        <taxon>Pseudomonadati</taxon>
        <taxon>Spirochaetota</taxon>
        <taxon>Spirochaetia</taxon>
        <taxon>Leptospirales</taxon>
        <taxon>Leptospiraceae</taxon>
        <taxon>Leptospira</taxon>
    </lineage>
</organism>
<dbReference type="AlphaFoldDB" id="A0A828Z246"/>
<accession>A0A828Z246</accession>
<dbReference type="EMBL" id="AFLV02000022">
    <property type="protein sequence ID" value="EKR65327.1"/>
    <property type="molecule type" value="Genomic_DNA"/>
</dbReference>
<sequence length="71" mass="8739">MLENKFEIPDNVKMKHHFGDLLDRTYGHWAILPNIERHKYHLDDWSQAQKFCFNCHHLRQRPKLENNRILT</sequence>
<name>A0A828Z246_9LEPT</name>
<evidence type="ECO:0000313" key="1">
    <source>
        <dbReference type="EMBL" id="EKR65327.1"/>
    </source>
</evidence>
<proteinExistence type="predicted"/>
<evidence type="ECO:0000313" key="2">
    <source>
        <dbReference type="Proteomes" id="UP000001338"/>
    </source>
</evidence>
<reference evidence="1 2" key="1">
    <citation type="submission" date="2012-10" db="EMBL/GenBank/DDBJ databases">
        <authorList>
            <person name="Harkins D.M."/>
            <person name="Durkin A.S."/>
            <person name="Brinkac L.M."/>
            <person name="Haft D.H."/>
            <person name="Selengut J.D."/>
            <person name="Sanka R."/>
            <person name="DePew J."/>
            <person name="Purushe J."/>
            <person name="Whelen A.C."/>
            <person name="Vinetz J.M."/>
            <person name="Sutton G.G."/>
            <person name="Nierman W.C."/>
            <person name="Fouts D.E."/>
        </authorList>
    </citation>
    <scope>NUCLEOTIDE SEQUENCE [LARGE SCALE GENOMIC DNA]</scope>
    <source>
        <strain evidence="1 2">2006001853</strain>
    </source>
</reference>